<keyword evidence="1" id="KW-0732">Signal</keyword>
<evidence type="ECO:0000313" key="2">
    <source>
        <dbReference type="EMBL" id="BDE06503.1"/>
    </source>
</evidence>
<dbReference type="Pfam" id="PF14224">
    <property type="entry name" value="DUF4331"/>
    <property type="match status" value="1"/>
</dbReference>
<dbReference type="InterPro" id="IPR025566">
    <property type="entry name" value="DUF4331"/>
</dbReference>
<protein>
    <recommendedName>
        <fullName evidence="4">DUF4331 domain-containing protein</fullName>
    </recommendedName>
</protein>
<dbReference type="AlphaFoldDB" id="A0AAN1XY56"/>
<dbReference type="EMBL" id="AP025523">
    <property type="protein sequence ID" value="BDE06503.1"/>
    <property type="molecule type" value="Genomic_DNA"/>
</dbReference>
<proteinExistence type="predicted"/>
<accession>A0AAN1XY56</accession>
<gene>
    <name evidence="2" type="ORF">WPS_17790</name>
</gene>
<evidence type="ECO:0000313" key="3">
    <source>
        <dbReference type="Proteomes" id="UP001317532"/>
    </source>
</evidence>
<evidence type="ECO:0008006" key="4">
    <source>
        <dbReference type="Google" id="ProtNLM"/>
    </source>
</evidence>
<evidence type="ECO:0000256" key="1">
    <source>
        <dbReference type="SAM" id="SignalP"/>
    </source>
</evidence>
<keyword evidence="3" id="KW-1185">Reference proteome</keyword>
<reference evidence="2 3" key="1">
    <citation type="journal article" date="2022" name="ISME Commun">
        <title>Vulcanimicrobium alpinus gen. nov. sp. nov., the first cultivated representative of the candidate phylum 'Eremiobacterota', is a metabolically versatile aerobic anoxygenic phototroph.</title>
        <authorList>
            <person name="Yabe S."/>
            <person name="Muto K."/>
            <person name="Abe K."/>
            <person name="Yokota A."/>
            <person name="Staudigel H."/>
            <person name="Tebo B.M."/>
        </authorList>
    </citation>
    <scope>NUCLEOTIDE SEQUENCE [LARGE SCALE GENOMIC DNA]</scope>
    <source>
        <strain evidence="2 3">WC8-2</strain>
    </source>
</reference>
<name>A0AAN1XY56_UNVUL</name>
<dbReference type="KEGG" id="vab:WPS_17790"/>
<dbReference type="Proteomes" id="UP001317532">
    <property type="component" value="Chromosome"/>
</dbReference>
<feature type="signal peptide" evidence="1">
    <location>
        <begin position="1"/>
        <end position="24"/>
    </location>
</feature>
<organism evidence="2 3">
    <name type="scientific">Vulcanimicrobium alpinum</name>
    <dbReference type="NCBI Taxonomy" id="3016050"/>
    <lineage>
        <taxon>Bacteria</taxon>
        <taxon>Bacillati</taxon>
        <taxon>Vulcanimicrobiota</taxon>
        <taxon>Vulcanimicrobiia</taxon>
        <taxon>Vulcanimicrobiales</taxon>
        <taxon>Vulcanimicrobiaceae</taxon>
        <taxon>Vulcanimicrobium</taxon>
    </lineage>
</organism>
<sequence>MINRRILGSLTVLAVAAAAVLYTAHPVRSSDHQDTYNLATRSNTSADITDVFVFPSPTNANNVVFVMDVSPLIPAGMGTSKFFDPTLMWQFKIAHGTGASPEDQVIQFGANGTGASQTLTLYGPAKPNEVGTANTFVTPGGTFNYNTATQLANGIKVFAGPRADPFYLDLFALFSFLGDRNYATHSSQTDPGPAASGPLFNGDNAGAAAAFAPAYDKSANPAQPTFNGFKAGTTAGAGSALGNYACSTNAPQNTLTDLGGGFNVLAFVVEVPRSLLTTGYSSSTIHVWATTNSSTGS</sequence>
<feature type="chain" id="PRO_5042848483" description="DUF4331 domain-containing protein" evidence="1">
    <location>
        <begin position="25"/>
        <end position="297"/>
    </location>
</feature>